<gene>
    <name evidence="2" type="ORF">AA2016_5693</name>
    <name evidence="3" type="ORF">FHS67_004713</name>
</gene>
<name>A0AAC8YU97_AMIAI</name>
<proteinExistence type="predicted"/>
<accession>A0AAC8YU97</accession>
<evidence type="ECO:0000313" key="3">
    <source>
        <dbReference type="EMBL" id="MBB3708373.1"/>
    </source>
</evidence>
<dbReference type="KEGG" id="aak:AA2016_5693"/>
<keyword evidence="2" id="KW-0614">Plasmid</keyword>
<evidence type="ECO:0000313" key="5">
    <source>
        <dbReference type="Proteomes" id="UP000577697"/>
    </source>
</evidence>
<reference evidence="2 4" key="1">
    <citation type="submission" date="2016-03" db="EMBL/GenBank/DDBJ databases">
        <title>Complete genome of Aminobacter aminovorans KCTC 2477.</title>
        <authorList>
            <person name="Kim K.M."/>
        </authorList>
    </citation>
    <scope>NUCLEOTIDE SEQUENCE [LARGE SCALE GENOMIC DNA]</scope>
    <source>
        <strain evidence="2 4">KCTC 2477</strain>
        <plasmid evidence="2 4">pAA01</plasmid>
    </source>
</reference>
<evidence type="ECO:0000256" key="1">
    <source>
        <dbReference type="SAM" id="MobiDB-lite"/>
    </source>
</evidence>
<evidence type="ECO:0000313" key="2">
    <source>
        <dbReference type="EMBL" id="AMS44598.1"/>
    </source>
</evidence>
<sequence>MLSMPPLSAEEMTSLADPLKTEWPRGAVRSPEQQAFARALRSTIEQNLAAAESLIMTASRDPDSLRYQPWRQ</sequence>
<feature type="region of interest" description="Disordered" evidence="1">
    <location>
        <begin position="1"/>
        <end position="28"/>
    </location>
</feature>
<organism evidence="2 4">
    <name type="scientific">Aminobacter aminovorans</name>
    <name type="common">Chelatobacter heintzii</name>
    <dbReference type="NCBI Taxonomy" id="83263"/>
    <lineage>
        <taxon>Bacteria</taxon>
        <taxon>Pseudomonadati</taxon>
        <taxon>Pseudomonadota</taxon>
        <taxon>Alphaproteobacteria</taxon>
        <taxon>Hyphomicrobiales</taxon>
        <taxon>Phyllobacteriaceae</taxon>
        <taxon>Aminobacter</taxon>
    </lineage>
</organism>
<dbReference type="RefSeq" id="WP_157097241.1">
    <property type="nucleotide sequence ID" value="NZ_CP015006.1"/>
</dbReference>
<protein>
    <submittedName>
        <fullName evidence="2">Uncharacterized protein</fullName>
    </submittedName>
</protein>
<dbReference type="Proteomes" id="UP000075755">
    <property type="component" value="Plasmid pAA01"/>
</dbReference>
<dbReference type="EMBL" id="JACICB010000019">
    <property type="protein sequence ID" value="MBB3708373.1"/>
    <property type="molecule type" value="Genomic_DNA"/>
</dbReference>
<reference evidence="3 5" key="2">
    <citation type="submission" date="2020-08" db="EMBL/GenBank/DDBJ databases">
        <title>Genomic Encyclopedia of Type Strains, Phase IV (KMG-IV): sequencing the most valuable type-strain genomes for metagenomic binning, comparative biology and taxonomic classification.</title>
        <authorList>
            <person name="Goeker M."/>
        </authorList>
    </citation>
    <scope>NUCLEOTIDE SEQUENCE [LARGE SCALE GENOMIC DNA]</scope>
    <source>
        <strain evidence="3 5">DSM 10368</strain>
    </source>
</reference>
<dbReference type="AlphaFoldDB" id="A0AAC8YU97"/>
<dbReference type="Proteomes" id="UP000577697">
    <property type="component" value="Unassembled WGS sequence"/>
</dbReference>
<geneLocation type="plasmid" evidence="2 4">
    <name>pAA01</name>
</geneLocation>
<evidence type="ECO:0000313" key="4">
    <source>
        <dbReference type="Proteomes" id="UP000075755"/>
    </source>
</evidence>
<dbReference type="EMBL" id="CP015006">
    <property type="protein sequence ID" value="AMS44598.1"/>
    <property type="molecule type" value="Genomic_DNA"/>
</dbReference>
<keyword evidence="5" id="KW-1185">Reference proteome</keyword>